<dbReference type="InterPro" id="IPR000415">
    <property type="entry name" value="Nitroreductase-like"/>
</dbReference>
<keyword evidence="4" id="KW-1185">Reference proteome</keyword>
<dbReference type="EMBL" id="BRXR01000001">
    <property type="protein sequence ID" value="GLC28891.1"/>
    <property type="molecule type" value="Genomic_DNA"/>
</dbReference>
<keyword evidence="1" id="KW-0520">NAD</keyword>
<protein>
    <submittedName>
        <fullName evidence="3">Nitroreductase</fullName>
    </submittedName>
</protein>
<dbReference type="SUPFAM" id="SSF55469">
    <property type="entry name" value="FMN-dependent nitroreductase-like"/>
    <property type="match status" value="1"/>
</dbReference>
<dbReference type="InterPro" id="IPR050627">
    <property type="entry name" value="Nitroreductase/BluB"/>
</dbReference>
<name>A0ABQ5N133_9CLOT</name>
<reference evidence="3 4" key="1">
    <citation type="journal article" date="2024" name="Int. J. Syst. Evol. Microbiol.">
        <title>Clostridium omnivorum sp. nov., isolated from anoxic soil under the treatment of reductive soil disinfestation.</title>
        <authorList>
            <person name="Ueki A."/>
            <person name="Tonouchi A."/>
            <person name="Kaku N."/>
            <person name="Honma S."/>
            <person name="Ueki K."/>
        </authorList>
    </citation>
    <scope>NUCLEOTIDE SEQUENCE [LARGE SCALE GENOMIC DNA]</scope>
    <source>
        <strain evidence="3 4">E14</strain>
    </source>
</reference>
<dbReference type="Gene3D" id="3.40.109.10">
    <property type="entry name" value="NADH Oxidase"/>
    <property type="match status" value="1"/>
</dbReference>
<evidence type="ECO:0000313" key="4">
    <source>
        <dbReference type="Proteomes" id="UP001208567"/>
    </source>
</evidence>
<proteinExistence type="predicted"/>
<gene>
    <name evidence="3" type="ORF">bsdE14_03010</name>
</gene>
<comment type="caution">
    <text evidence="3">The sequence shown here is derived from an EMBL/GenBank/DDBJ whole genome shotgun (WGS) entry which is preliminary data.</text>
</comment>
<evidence type="ECO:0000313" key="3">
    <source>
        <dbReference type="EMBL" id="GLC28891.1"/>
    </source>
</evidence>
<dbReference type="RefSeq" id="WP_264848162.1">
    <property type="nucleotide sequence ID" value="NZ_BRXR01000001.1"/>
</dbReference>
<dbReference type="InterPro" id="IPR029479">
    <property type="entry name" value="Nitroreductase"/>
</dbReference>
<sequence length="189" mass="21651">MNQIIETIKDRRSIRRYLPEQVKEEELNTILEAGIYAPSGHNDQPWYFTVIQSKEVIEDLNVKTKQLMEKAKTDWIVKMAQNEKYHVFYNAPTVVIVSGKKNNNKELPYCPMADCSAAAQNILLAAKSIGVASCWVGLTSFIFEEQEEVKKLNIPVEYEPLFAITLGYSAVTKDLKAFERKNNAINYIR</sequence>
<dbReference type="PANTHER" id="PTHR23026:SF125">
    <property type="entry name" value="OXYGEN-INSENSITIVE NAD(P)H NITROREDUCTASE"/>
    <property type="match status" value="1"/>
</dbReference>
<evidence type="ECO:0000256" key="1">
    <source>
        <dbReference type="ARBA" id="ARBA00023027"/>
    </source>
</evidence>
<feature type="domain" description="Nitroreductase" evidence="2">
    <location>
        <begin position="8"/>
        <end position="168"/>
    </location>
</feature>
<accession>A0ABQ5N133</accession>
<dbReference type="Proteomes" id="UP001208567">
    <property type="component" value="Unassembled WGS sequence"/>
</dbReference>
<dbReference type="PANTHER" id="PTHR23026">
    <property type="entry name" value="NADPH NITROREDUCTASE"/>
    <property type="match status" value="1"/>
</dbReference>
<dbReference type="Pfam" id="PF00881">
    <property type="entry name" value="Nitroreductase"/>
    <property type="match status" value="1"/>
</dbReference>
<organism evidence="3 4">
    <name type="scientific">Clostridium omnivorum</name>
    <dbReference type="NCBI Taxonomy" id="1604902"/>
    <lineage>
        <taxon>Bacteria</taxon>
        <taxon>Bacillati</taxon>
        <taxon>Bacillota</taxon>
        <taxon>Clostridia</taxon>
        <taxon>Eubacteriales</taxon>
        <taxon>Clostridiaceae</taxon>
        <taxon>Clostridium</taxon>
    </lineage>
</organism>
<evidence type="ECO:0000259" key="2">
    <source>
        <dbReference type="Pfam" id="PF00881"/>
    </source>
</evidence>